<dbReference type="PANTHER" id="PTHR47284:SF3">
    <property type="entry name" value="FATTY-ACID-BINDING PROTEIN 2"/>
    <property type="match status" value="1"/>
</dbReference>
<dbReference type="InterPro" id="IPR016087">
    <property type="entry name" value="Chalcone_isomerase"/>
</dbReference>
<gene>
    <name evidence="4" type="ORF">BZA70DRAFT_268064</name>
</gene>
<proteinExistence type="inferred from homology"/>
<name>A0ABR1F6Y9_9ASCO</name>
<accession>A0ABR1F6Y9</accession>
<protein>
    <recommendedName>
        <fullName evidence="2">Altered inheritance of mitochondria protein 18, mitochondrial</fullName>
    </recommendedName>
</protein>
<evidence type="ECO:0000313" key="5">
    <source>
        <dbReference type="Proteomes" id="UP001498771"/>
    </source>
</evidence>
<evidence type="ECO:0000259" key="3">
    <source>
        <dbReference type="Pfam" id="PF16035"/>
    </source>
</evidence>
<dbReference type="InterPro" id="IPR016088">
    <property type="entry name" value="Chalcone_isomerase_3-sand"/>
</dbReference>
<organism evidence="4 5">
    <name type="scientific">Myxozyma melibiosi</name>
    <dbReference type="NCBI Taxonomy" id="54550"/>
    <lineage>
        <taxon>Eukaryota</taxon>
        <taxon>Fungi</taxon>
        <taxon>Dikarya</taxon>
        <taxon>Ascomycota</taxon>
        <taxon>Saccharomycotina</taxon>
        <taxon>Lipomycetes</taxon>
        <taxon>Lipomycetales</taxon>
        <taxon>Lipomycetaceae</taxon>
        <taxon>Myxozyma</taxon>
    </lineage>
</organism>
<feature type="domain" description="Chalcone isomerase" evidence="3">
    <location>
        <begin position="118"/>
        <end position="305"/>
    </location>
</feature>
<dbReference type="Proteomes" id="UP001498771">
    <property type="component" value="Unassembled WGS sequence"/>
</dbReference>
<dbReference type="GeneID" id="90036649"/>
<dbReference type="PANTHER" id="PTHR47284">
    <property type="entry name" value="FATTY-ACID-BINDING PROTEIN 2"/>
    <property type="match status" value="1"/>
</dbReference>
<evidence type="ECO:0000313" key="4">
    <source>
        <dbReference type="EMBL" id="KAK7204868.1"/>
    </source>
</evidence>
<comment type="similarity">
    <text evidence="1">Belongs to the AIM18/AIM46 family.</text>
</comment>
<reference evidence="4 5" key="1">
    <citation type="submission" date="2024-03" db="EMBL/GenBank/DDBJ databases">
        <title>Genome-scale model development and genomic sequencing of the oleaginous clade Lipomyces.</title>
        <authorList>
            <consortium name="Lawrence Berkeley National Laboratory"/>
            <person name="Czajka J.J."/>
            <person name="Han Y."/>
            <person name="Kim J."/>
            <person name="Mondo S.J."/>
            <person name="Hofstad B.A."/>
            <person name="Robles A."/>
            <person name="Haridas S."/>
            <person name="Riley R."/>
            <person name="LaButti K."/>
            <person name="Pangilinan J."/>
            <person name="Andreopoulos W."/>
            <person name="Lipzen A."/>
            <person name="Yan J."/>
            <person name="Wang M."/>
            <person name="Ng V."/>
            <person name="Grigoriev I.V."/>
            <person name="Spatafora J.W."/>
            <person name="Magnuson J.K."/>
            <person name="Baker S.E."/>
            <person name="Pomraning K.R."/>
        </authorList>
    </citation>
    <scope>NUCLEOTIDE SEQUENCE [LARGE SCALE GENOMIC DNA]</scope>
    <source>
        <strain evidence="4 5">Phaff 52-87</strain>
    </source>
</reference>
<comment type="caution">
    <text evidence="4">The sequence shown here is derived from an EMBL/GenBank/DDBJ whole genome shotgun (WGS) entry which is preliminary data.</text>
</comment>
<dbReference type="InterPro" id="IPR036298">
    <property type="entry name" value="Chalcone_isomerase_sf"/>
</dbReference>
<sequence>MSSILLRNVSRSPASGALRNVVLRNRFRTMPRSSPSSISFSTRSSTQHASSSPLKALAVGSIFATATILYSFYFAGSIEQETFNAVEPKYQALFPEDAWQPGTKVDPFLRRIEVDGRELWLLGLGVRTVSFLKIHVYAVGIYVDKDDIPKITSTLSALKSDKDAKEAALDPDTALDLFTTLLDSNVRFALRIVPSRNTDFSHLRDGFVRSIMASIKNRRIDQSADSGSGIAEIRSALGRKMTAPRNSELLLTIDDKGSLTMTYAAPREAEKERLGVVTDKTIVKALFLHYLTPPTAASEEARVSFAESIASITP</sequence>
<dbReference type="Gene3D" id="3.50.70.10">
    <property type="match status" value="1"/>
</dbReference>
<evidence type="ECO:0000256" key="1">
    <source>
        <dbReference type="ARBA" id="ARBA00009111"/>
    </source>
</evidence>
<keyword evidence="4" id="KW-0413">Isomerase</keyword>
<dbReference type="EMBL" id="JBBJBU010000007">
    <property type="protein sequence ID" value="KAK7204868.1"/>
    <property type="molecule type" value="Genomic_DNA"/>
</dbReference>
<keyword evidence="5" id="KW-1185">Reference proteome</keyword>
<dbReference type="GO" id="GO:0016853">
    <property type="term" value="F:isomerase activity"/>
    <property type="evidence" value="ECO:0007669"/>
    <property type="project" value="UniProtKB-KW"/>
</dbReference>
<dbReference type="SUPFAM" id="SSF54626">
    <property type="entry name" value="Chalcone isomerase"/>
    <property type="match status" value="1"/>
</dbReference>
<evidence type="ECO:0000256" key="2">
    <source>
        <dbReference type="ARBA" id="ARBA00018755"/>
    </source>
</evidence>
<dbReference type="Pfam" id="PF16035">
    <property type="entry name" value="Chalcone_2"/>
    <property type="match status" value="1"/>
</dbReference>
<dbReference type="RefSeq" id="XP_064767901.1">
    <property type="nucleotide sequence ID" value="XM_064911137.1"/>
</dbReference>